<dbReference type="Proteomes" id="UP000507245">
    <property type="component" value="Unassembled WGS sequence"/>
</dbReference>
<protein>
    <submittedName>
        <fullName evidence="2">Uncharacterized protein</fullName>
    </submittedName>
</protein>
<proteinExistence type="predicted"/>
<evidence type="ECO:0000313" key="2">
    <source>
        <dbReference type="EMBL" id="CAB4304046.1"/>
    </source>
</evidence>
<reference evidence="4" key="1">
    <citation type="journal article" date="2020" name="Genome Biol.">
        <title>Gamete binning: chromosome-level and haplotype-resolved genome assembly enabled by high-throughput single-cell sequencing of gamete genomes.</title>
        <authorList>
            <person name="Campoy J.A."/>
            <person name="Sun H."/>
            <person name="Goel M."/>
            <person name="Jiao W.-B."/>
            <person name="Folz-Donahue K."/>
            <person name="Wang N."/>
            <person name="Rubio M."/>
            <person name="Liu C."/>
            <person name="Kukat C."/>
            <person name="Ruiz D."/>
            <person name="Huettel B."/>
            <person name="Schneeberger K."/>
        </authorList>
    </citation>
    <scope>NUCLEOTIDE SEQUENCE [LARGE SCALE GENOMIC DNA]</scope>
    <source>
        <strain evidence="4">cv. Rojo Pasion</strain>
    </source>
</reference>
<evidence type="ECO:0000313" key="4">
    <source>
        <dbReference type="Proteomes" id="UP000507245"/>
    </source>
</evidence>
<keyword evidence="4" id="KW-1185">Reference proteome</keyword>
<sequence>MEIKFPLSFWKGACGFYFGLAWGKGRDWVWSVDIKERWGALGNIGEEIHGLDEGIGGWVLGVTVVAGA</sequence>
<dbReference type="EMBL" id="CAEKDK010000003">
    <property type="protein sequence ID" value="CAB4273527.1"/>
    <property type="molecule type" value="Genomic_DNA"/>
</dbReference>
<gene>
    <name evidence="1" type="ORF">CURHAP_LOCUS21368</name>
    <name evidence="2" type="ORF">ORAREDHAP_LOCUS21243</name>
</gene>
<evidence type="ECO:0000313" key="1">
    <source>
        <dbReference type="EMBL" id="CAB4273527.1"/>
    </source>
</evidence>
<accession>A0A6J5WQP8</accession>
<dbReference type="Proteomes" id="UP000507222">
    <property type="component" value="Unassembled WGS sequence"/>
</dbReference>
<name>A0A6J5WQP8_PRUAR</name>
<reference evidence="2 3" key="2">
    <citation type="submission" date="2020-05" db="EMBL/GenBank/DDBJ databases">
        <authorList>
            <person name="Campoy J."/>
            <person name="Schneeberger K."/>
            <person name="Spophaly S."/>
        </authorList>
    </citation>
    <scope>NUCLEOTIDE SEQUENCE [LARGE SCALE GENOMIC DNA]</scope>
    <source>
        <strain evidence="2">PruArmRojPasFocal</strain>
    </source>
</reference>
<evidence type="ECO:0000313" key="3">
    <source>
        <dbReference type="Proteomes" id="UP000507222"/>
    </source>
</evidence>
<dbReference type="AlphaFoldDB" id="A0A6J5WQP8"/>
<organism evidence="2 4">
    <name type="scientific">Prunus armeniaca</name>
    <name type="common">Apricot</name>
    <name type="synonym">Armeniaca vulgaris</name>
    <dbReference type="NCBI Taxonomy" id="36596"/>
    <lineage>
        <taxon>Eukaryota</taxon>
        <taxon>Viridiplantae</taxon>
        <taxon>Streptophyta</taxon>
        <taxon>Embryophyta</taxon>
        <taxon>Tracheophyta</taxon>
        <taxon>Spermatophyta</taxon>
        <taxon>Magnoliopsida</taxon>
        <taxon>eudicotyledons</taxon>
        <taxon>Gunneridae</taxon>
        <taxon>Pentapetalae</taxon>
        <taxon>rosids</taxon>
        <taxon>fabids</taxon>
        <taxon>Rosales</taxon>
        <taxon>Rosaceae</taxon>
        <taxon>Amygdaloideae</taxon>
        <taxon>Amygdaleae</taxon>
        <taxon>Prunus</taxon>
    </lineage>
</organism>
<dbReference type="EMBL" id="CAEKKB010000003">
    <property type="protein sequence ID" value="CAB4304046.1"/>
    <property type="molecule type" value="Genomic_DNA"/>
</dbReference>